<feature type="domain" description="Threonine synthase N-terminal" evidence="7">
    <location>
        <begin position="5"/>
        <end position="81"/>
    </location>
</feature>
<evidence type="ECO:0000256" key="3">
    <source>
        <dbReference type="ARBA" id="ARBA00022898"/>
    </source>
</evidence>
<dbReference type="AlphaFoldDB" id="A0A0R1Q0W6"/>
<dbReference type="Gene3D" id="3.40.50.1100">
    <property type="match status" value="2"/>
</dbReference>
<dbReference type="PANTHER" id="PTHR43515:SF1">
    <property type="entry name" value="THREONINE SYNTHASE-LIKE 1"/>
    <property type="match status" value="1"/>
</dbReference>
<dbReference type="Gene3D" id="3.90.1380.10">
    <property type="entry name" value="Threonine synthase, N-terminal domain"/>
    <property type="match status" value="1"/>
</dbReference>
<evidence type="ECO:0000259" key="6">
    <source>
        <dbReference type="Pfam" id="PF00291"/>
    </source>
</evidence>
<evidence type="ECO:0000256" key="1">
    <source>
        <dbReference type="ARBA" id="ARBA00001933"/>
    </source>
</evidence>
<dbReference type="GO" id="GO:0004795">
    <property type="term" value="F:threonine synthase activity"/>
    <property type="evidence" value="ECO:0007669"/>
    <property type="project" value="UniProtKB-UniRule"/>
</dbReference>
<name>A0A0R1Q0W6_9LACO</name>
<gene>
    <name evidence="8" type="ORF">FD20_GL001870</name>
</gene>
<dbReference type="PANTHER" id="PTHR43515">
    <property type="entry name" value="THREONINE SYNTHASE-LIKE 1"/>
    <property type="match status" value="1"/>
</dbReference>
<protein>
    <recommendedName>
        <fullName evidence="4">Threonine synthase</fullName>
        <ecNumber evidence="4">4.2.3.1</ecNumber>
    </recommendedName>
</protein>
<dbReference type="Pfam" id="PF14821">
    <property type="entry name" value="Thr_synth_N"/>
    <property type="match status" value="1"/>
</dbReference>
<comment type="similarity">
    <text evidence="2">Belongs to the threonine synthase family.</text>
</comment>
<dbReference type="InterPro" id="IPR029144">
    <property type="entry name" value="Thr_synth_N"/>
</dbReference>
<evidence type="ECO:0000256" key="2">
    <source>
        <dbReference type="ARBA" id="ARBA00005517"/>
    </source>
</evidence>
<dbReference type="Proteomes" id="UP000051155">
    <property type="component" value="Unassembled WGS sequence"/>
</dbReference>
<dbReference type="Pfam" id="PF00291">
    <property type="entry name" value="PALP"/>
    <property type="match status" value="1"/>
</dbReference>
<reference evidence="8 9" key="1">
    <citation type="journal article" date="2015" name="Genome Announc.">
        <title>Expanding the biotechnology potential of lactobacilli through comparative genomics of 213 strains and associated genera.</title>
        <authorList>
            <person name="Sun Z."/>
            <person name="Harris H.M."/>
            <person name="McCann A."/>
            <person name="Guo C."/>
            <person name="Argimon S."/>
            <person name="Zhang W."/>
            <person name="Yang X."/>
            <person name="Jeffery I.B."/>
            <person name="Cooney J.C."/>
            <person name="Kagawa T.F."/>
            <person name="Liu W."/>
            <person name="Song Y."/>
            <person name="Salvetti E."/>
            <person name="Wrobel A."/>
            <person name="Rasinkangas P."/>
            <person name="Parkhill J."/>
            <person name="Rea M.C."/>
            <person name="O'Sullivan O."/>
            <person name="Ritari J."/>
            <person name="Douillard F.P."/>
            <person name="Paul Ross R."/>
            <person name="Yang R."/>
            <person name="Briner A.E."/>
            <person name="Felis G.E."/>
            <person name="de Vos W.M."/>
            <person name="Barrangou R."/>
            <person name="Klaenhammer T.R."/>
            <person name="Caufield P.W."/>
            <person name="Cui Y."/>
            <person name="Zhang H."/>
            <person name="O'Toole P.W."/>
        </authorList>
    </citation>
    <scope>NUCLEOTIDE SEQUENCE [LARGE SCALE GENOMIC DNA]</scope>
    <source>
        <strain evidence="8 9">DSM 19971</strain>
    </source>
</reference>
<accession>A0A0R1Q0W6</accession>
<keyword evidence="9" id="KW-1185">Reference proteome</keyword>
<dbReference type="GO" id="GO:0009088">
    <property type="term" value="P:threonine biosynthetic process"/>
    <property type="evidence" value="ECO:0007669"/>
    <property type="project" value="UniProtKB-UniRule"/>
</dbReference>
<dbReference type="RefSeq" id="WP_057736215.1">
    <property type="nucleotide sequence ID" value="NZ_AZEG01000005.1"/>
</dbReference>
<dbReference type="OrthoDB" id="9763107at2"/>
<comment type="cofactor">
    <cofactor evidence="1 5">
        <name>pyridoxal 5'-phosphate</name>
        <dbReference type="ChEBI" id="CHEBI:597326"/>
    </cofactor>
</comment>
<keyword evidence="3 5" id="KW-0663">Pyridoxal phosphate</keyword>
<dbReference type="PATRIC" id="fig|1423812.3.peg.1988"/>
<dbReference type="EMBL" id="AZEG01000005">
    <property type="protein sequence ID" value="KRL38257.1"/>
    <property type="molecule type" value="Genomic_DNA"/>
</dbReference>
<dbReference type="InterPro" id="IPR036052">
    <property type="entry name" value="TrpB-like_PALP_sf"/>
</dbReference>
<dbReference type="GO" id="GO:0005737">
    <property type="term" value="C:cytoplasm"/>
    <property type="evidence" value="ECO:0007669"/>
    <property type="project" value="TreeGrafter"/>
</dbReference>
<feature type="domain" description="Tryptophan synthase beta chain-like PALP" evidence="6">
    <location>
        <begin position="103"/>
        <end position="424"/>
    </location>
</feature>
<evidence type="ECO:0000256" key="4">
    <source>
        <dbReference type="NCBIfam" id="TIGR00260"/>
    </source>
</evidence>
<proteinExistence type="inferred from homology"/>
<feature type="modified residue" description="N6-(pyridoxal phosphate)lysine" evidence="5">
    <location>
        <position position="113"/>
    </location>
</feature>
<dbReference type="InterPro" id="IPR037158">
    <property type="entry name" value="Thr_synth_N_sf"/>
</dbReference>
<evidence type="ECO:0000313" key="9">
    <source>
        <dbReference type="Proteomes" id="UP000051155"/>
    </source>
</evidence>
<dbReference type="STRING" id="1423812.FD20_GL001870"/>
<dbReference type="InterPro" id="IPR004450">
    <property type="entry name" value="Thr_synthase-like"/>
</dbReference>
<organism evidence="8 9">
    <name type="scientific">Liquorilactobacillus uvarum DSM 19971</name>
    <dbReference type="NCBI Taxonomy" id="1423812"/>
    <lineage>
        <taxon>Bacteria</taxon>
        <taxon>Bacillati</taxon>
        <taxon>Bacillota</taxon>
        <taxon>Bacilli</taxon>
        <taxon>Lactobacillales</taxon>
        <taxon>Lactobacillaceae</taxon>
        <taxon>Liquorilactobacillus</taxon>
    </lineage>
</organism>
<dbReference type="CDD" id="cd01560">
    <property type="entry name" value="Thr-synth_2"/>
    <property type="match status" value="1"/>
</dbReference>
<comment type="caution">
    <text evidence="8">The sequence shown here is derived from an EMBL/GenBank/DDBJ whole genome shotgun (WGS) entry which is preliminary data.</text>
</comment>
<evidence type="ECO:0000256" key="5">
    <source>
        <dbReference type="PIRSR" id="PIRSR604450-51"/>
    </source>
</evidence>
<dbReference type="SUPFAM" id="SSF53686">
    <property type="entry name" value="Tryptophan synthase beta subunit-like PLP-dependent enzymes"/>
    <property type="match status" value="1"/>
</dbReference>
<dbReference type="EC" id="4.2.3.1" evidence="4"/>
<evidence type="ECO:0000259" key="7">
    <source>
        <dbReference type="Pfam" id="PF14821"/>
    </source>
</evidence>
<sequence>MNVLYRSTRDKNGQTVTASQAILQGLSPDGGLYVPVSIPKFELPLSNLEKLSYRELAYHILQAFYSDFSEQELKNCINKAYGLNFTSPKIAPITYHAGNPYLELFHGPTIAFKDIALQLLPHLMTTAARKNSLKEDIVILTATSGDTGKAAMAGFADVPGTKIIVFYPKDGVSPVQEKQMLTQKGNNTFVVGVEGNFDDAQTNVKQIFNDPKLNKELNQNGFRFSSANSINIGRLFPQVVYYFYAYGQLLSSGKIKSGEAINFSVPTGNFGNILAGYFAKKMGLPINKLICASNRNNVLTDFFNEGVYDKNRPFYVTSSPSMDILVSSNLERLLFYISNEDPIKTKSLMDKLTSKGIYKIDDSMRAKLADFYAAYATEEQTGQEIARIFADDQIAIDPHTAVASYVAENYKKHTADSHSTVVISTASPYKFPQFVLTALHTDYSSDSPFTMIDALHSKTGIQLPQTIKELATLPLNHHREVAPALMKTTVTEILGINN</sequence>
<evidence type="ECO:0000313" key="8">
    <source>
        <dbReference type="EMBL" id="KRL38257.1"/>
    </source>
</evidence>
<dbReference type="NCBIfam" id="TIGR00260">
    <property type="entry name" value="thrC"/>
    <property type="match status" value="1"/>
</dbReference>
<dbReference type="InterPro" id="IPR001926">
    <property type="entry name" value="TrpB-like_PALP"/>
</dbReference>